<evidence type="ECO:0000313" key="1">
    <source>
        <dbReference type="EMBL" id="JAR97556.1"/>
    </source>
</evidence>
<feature type="non-terminal residue" evidence="1">
    <location>
        <position position="1"/>
    </location>
</feature>
<proteinExistence type="predicted"/>
<name>A0A161M383_TRIIF</name>
<reference evidence="1" key="1">
    <citation type="submission" date="2016-04" db="EMBL/GenBank/DDBJ databases">
        <authorList>
            <person name="Calderon-Fernandez G.M.Sr."/>
        </authorList>
    </citation>
    <scope>NUCLEOTIDE SEQUENCE</scope>
    <source>
        <strain evidence="1">Int1</strain>
        <tissue evidence="1">Integument</tissue>
    </source>
</reference>
<organism evidence="1">
    <name type="scientific">Triatoma infestans</name>
    <name type="common">Assassin bug</name>
    <dbReference type="NCBI Taxonomy" id="30076"/>
    <lineage>
        <taxon>Eukaryota</taxon>
        <taxon>Metazoa</taxon>
        <taxon>Ecdysozoa</taxon>
        <taxon>Arthropoda</taxon>
        <taxon>Hexapoda</taxon>
        <taxon>Insecta</taxon>
        <taxon>Pterygota</taxon>
        <taxon>Neoptera</taxon>
        <taxon>Paraneoptera</taxon>
        <taxon>Hemiptera</taxon>
        <taxon>Heteroptera</taxon>
        <taxon>Panheteroptera</taxon>
        <taxon>Cimicomorpha</taxon>
        <taxon>Reduviidae</taxon>
        <taxon>Triatominae</taxon>
        <taxon>Triatoma</taxon>
    </lineage>
</organism>
<dbReference type="SUPFAM" id="SSF48726">
    <property type="entry name" value="Immunoglobulin"/>
    <property type="match status" value="1"/>
</dbReference>
<reference evidence="1" key="2">
    <citation type="journal article" date="2017" name="J. Med. Entomol.">
        <title>Transcriptome Analysis of the Triatoma infestans (Hemiptera: Reduviidae) Integument.</title>
        <authorList>
            <person name="Calderon-Fernandez G.M."/>
            <person name="Moriconi D.E."/>
            <person name="Dulbecco A.B."/>
            <person name="Juarez M.P."/>
        </authorList>
    </citation>
    <scope>NUCLEOTIDE SEQUENCE</scope>
    <source>
        <strain evidence="1">Int1</strain>
        <tissue evidence="1">Integument</tissue>
    </source>
</reference>
<dbReference type="InterPro" id="IPR036179">
    <property type="entry name" value="Ig-like_dom_sf"/>
</dbReference>
<dbReference type="AlphaFoldDB" id="A0A161M383"/>
<sequence>WLNCTDMVVDLLPLIITKLQILHFTLIKFPKANEGTYICWAKNVAGVELKETQIKVIAVPPEVKVNDIIVTQAGEITRIPCNCRNQQ</sequence>
<protein>
    <submittedName>
        <fullName evidence="1">Putative hemicentin</fullName>
    </submittedName>
</protein>
<dbReference type="EMBL" id="GEMB01005766">
    <property type="protein sequence ID" value="JAR97556.1"/>
    <property type="molecule type" value="Transcribed_RNA"/>
</dbReference>
<accession>A0A161M383</accession>